<reference evidence="2 3" key="1">
    <citation type="submission" date="2016-07" db="EMBL/GenBank/DDBJ databases">
        <title>Multiple horizontal gene transfer events from other fungi enriched the ability of initially mycotrophic Trichoderma (Ascomycota) to feed on dead plant biomass.</title>
        <authorList>
            <consortium name="DOE Joint Genome Institute"/>
            <person name="Aerts A."/>
            <person name="Atanasova L."/>
            <person name="Chenthamara K."/>
            <person name="Zhang J."/>
            <person name="Grujic M."/>
            <person name="Henrissat B."/>
            <person name="Kuo A."/>
            <person name="Salamov A."/>
            <person name="Lipzen A."/>
            <person name="Labutti K."/>
            <person name="Barry K."/>
            <person name="Miao Y."/>
            <person name="Rahimi M.J."/>
            <person name="Shen Q."/>
            <person name="Grigoriev I.V."/>
            <person name="Kubicek C.P."/>
            <person name="Druzhinina I.S."/>
        </authorList>
    </citation>
    <scope>NUCLEOTIDE SEQUENCE [LARGE SCALE GENOMIC DNA]</scope>
    <source>
        <strain evidence="2 3">CBS 433.97</strain>
    </source>
</reference>
<dbReference type="Proteomes" id="UP000240493">
    <property type="component" value="Unassembled WGS sequence"/>
</dbReference>
<proteinExistence type="predicted"/>
<evidence type="ECO:0000256" key="1">
    <source>
        <dbReference type="SAM" id="MobiDB-lite"/>
    </source>
</evidence>
<protein>
    <submittedName>
        <fullName evidence="2">Uncharacterized protein</fullName>
    </submittedName>
</protein>
<feature type="region of interest" description="Disordered" evidence="1">
    <location>
        <begin position="1"/>
        <end position="50"/>
    </location>
</feature>
<evidence type="ECO:0000313" key="2">
    <source>
        <dbReference type="EMBL" id="PTB44098.1"/>
    </source>
</evidence>
<gene>
    <name evidence="2" type="ORF">M441DRAFT_341547</name>
</gene>
<accession>A0A2T3ZH21</accession>
<dbReference type="AlphaFoldDB" id="A0A2T3ZH21"/>
<evidence type="ECO:0000313" key="3">
    <source>
        <dbReference type="Proteomes" id="UP000240493"/>
    </source>
</evidence>
<name>A0A2T3ZH21_TRIA4</name>
<sequence>MCVHSRTCIAGSDTKAAQEGDKSSNEHGIAAGHPRDDNEHTHLKAGKRLRRGVSWAPERVRYPPSLPNVSLH</sequence>
<keyword evidence="3" id="KW-1185">Reference proteome</keyword>
<feature type="compositionally biased region" description="Basic and acidic residues" evidence="1">
    <location>
        <begin position="16"/>
        <end position="25"/>
    </location>
</feature>
<feature type="compositionally biased region" description="Basic and acidic residues" evidence="1">
    <location>
        <begin position="33"/>
        <end position="42"/>
    </location>
</feature>
<organism evidence="2 3">
    <name type="scientific">Trichoderma asperellum (strain ATCC 204424 / CBS 433.97 / NBRC 101777)</name>
    <dbReference type="NCBI Taxonomy" id="1042311"/>
    <lineage>
        <taxon>Eukaryota</taxon>
        <taxon>Fungi</taxon>
        <taxon>Dikarya</taxon>
        <taxon>Ascomycota</taxon>
        <taxon>Pezizomycotina</taxon>
        <taxon>Sordariomycetes</taxon>
        <taxon>Hypocreomycetidae</taxon>
        <taxon>Hypocreales</taxon>
        <taxon>Hypocreaceae</taxon>
        <taxon>Trichoderma</taxon>
    </lineage>
</organism>
<dbReference type="EMBL" id="KZ679258">
    <property type="protein sequence ID" value="PTB44098.1"/>
    <property type="molecule type" value="Genomic_DNA"/>
</dbReference>